<evidence type="ECO:0000256" key="7">
    <source>
        <dbReference type="ARBA" id="ARBA00024343"/>
    </source>
</evidence>
<dbReference type="InterPro" id="IPR045277">
    <property type="entry name" value="DRE1A-I"/>
</dbReference>
<keyword evidence="6" id="KW-0539">Nucleus</keyword>
<keyword evidence="2" id="KW-0805">Transcription regulation</keyword>
<dbReference type="InterPro" id="IPR016177">
    <property type="entry name" value="DNA-bd_dom_sf"/>
</dbReference>
<evidence type="ECO:0000256" key="4">
    <source>
        <dbReference type="ARBA" id="ARBA00023159"/>
    </source>
</evidence>
<keyword evidence="4" id="KW-0010">Activator</keyword>
<dbReference type="GO" id="GO:0003677">
    <property type="term" value="F:DNA binding"/>
    <property type="evidence" value="ECO:0007669"/>
    <property type="project" value="UniProtKB-KW"/>
</dbReference>
<keyword evidence="5" id="KW-0804">Transcription</keyword>
<dbReference type="PROSITE" id="PS51032">
    <property type="entry name" value="AP2_ERF"/>
    <property type="match status" value="1"/>
</dbReference>
<proteinExistence type="inferred from homology"/>
<evidence type="ECO:0000313" key="10">
    <source>
        <dbReference type="Proteomes" id="UP000596660"/>
    </source>
</evidence>
<dbReference type="SUPFAM" id="SSF54171">
    <property type="entry name" value="DNA-binding domain"/>
    <property type="match status" value="1"/>
</dbReference>
<comment type="similarity">
    <text evidence="7">Belongs to the AP2/ERF transcription factor family. ERF subfamily.</text>
</comment>
<dbReference type="Gramene" id="AUR62017296-RA">
    <property type="protein sequence ID" value="AUR62017296-RA:cds"/>
    <property type="gene ID" value="AUR62017296"/>
</dbReference>
<dbReference type="CDD" id="cd00018">
    <property type="entry name" value="AP2"/>
    <property type="match status" value="1"/>
</dbReference>
<comment type="subcellular location">
    <subcellularLocation>
        <location evidence="1">Nucleus</location>
    </subcellularLocation>
</comment>
<accession>A0A803LQR7</accession>
<dbReference type="FunFam" id="3.30.730.10:FF:000001">
    <property type="entry name" value="Ethylene-responsive transcription factor 2"/>
    <property type="match status" value="1"/>
</dbReference>
<reference evidence="9" key="2">
    <citation type="submission" date="2021-03" db="UniProtKB">
        <authorList>
            <consortium name="EnsemblPlants"/>
        </authorList>
    </citation>
    <scope>IDENTIFICATION</scope>
</reference>
<evidence type="ECO:0000256" key="2">
    <source>
        <dbReference type="ARBA" id="ARBA00023015"/>
    </source>
</evidence>
<dbReference type="PRINTS" id="PR00367">
    <property type="entry name" value="ETHRSPELEMNT"/>
</dbReference>
<dbReference type="GO" id="GO:0005634">
    <property type="term" value="C:nucleus"/>
    <property type="evidence" value="ECO:0007669"/>
    <property type="project" value="UniProtKB-SubCell"/>
</dbReference>
<evidence type="ECO:0000259" key="8">
    <source>
        <dbReference type="PROSITE" id="PS51032"/>
    </source>
</evidence>
<reference evidence="9" key="1">
    <citation type="journal article" date="2017" name="Nature">
        <title>The genome of Chenopodium quinoa.</title>
        <authorList>
            <person name="Jarvis D.E."/>
            <person name="Ho Y.S."/>
            <person name="Lightfoot D.J."/>
            <person name="Schmoeckel S.M."/>
            <person name="Li B."/>
            <person name="Borm T.J.A."/>
            <person name="Ohyanagi H."/>
            <person name="Mineta K."/>
            <person name="Michell C.T."/>
            <person name="Saber N."/>
            <person name="Kharbatia N.M."/>
            <person name="Rupper R.R."/>
            <person name="Sharp A.R."/>
            <person name="Dally N."/>
            <person name="Boughton B.A."/>
            <person name="Woo Y.H."/>
            <person name="Gao G."/>
            <person name="Schijlen E.G.W.M."/>
            <person name="Guo X."/>
            <person name="Momin A.A."/>
            <person name="Negrao S."/>
            <person name="Al-Babili S."/>
            <person name="Gehring C."/>
            <person name="Roessner U."/>
            <person name="Jung C."/>
            <person name="Murphy K."/>
            <person name="Arold S.T."/>
            <person name="Gojobori T."/>
            <person name="van der Linden C.G."/>
            <person name="van Loo E.N."/>
            <person name="Jellen E.N."/>
            <person name="Maughan P.J."/>
            <person name="Tester M."/>
        </authorList>
    </citation>
    <scope>NUCLEOTIDE SEQUENCE [LARGE SCALE GENOMIC DNA]</scope>
    <source>
        <strain evidence="9">cv. PI 614886</strain>
    </source>
</reference>
<evidence type="ECO:0000256" key="6">
    <source>
        <dbReference type="ARBA" id="ARBA00023242"/>
    </source>
</evidence>
<dbReference type="PANTHER" id="PTHR31839:SF85">
    <property type="entry name" value="AP2_ERF DOMAIN-CONTAINING PROTEIN"/>
    <property type="match status" value="1"/>
</dbReference>
<evidence type="ECO:0000313" key="9">
    <source>
        <dbReference type="EnsemblPlants" id="AUR62017296-RA:cds"/>
    </source>
</evidence>
<dbReference type="AlphaFoldDB" id="A0A803LQR7"/>
<dbReference type="OMA" id="QEDDMRT"/>
<evidence type="ECO:0000256" key="5">
    <source>
        <dbReference type="ARBA" id="ARBA00023163"/>
    </source>
</evidence>
<feature type="domain" description="AP2/ERF" evidence="8">
    <location>
        <begin position="16"/>
        <end position="72"/>
    </location>
</feature>
<dbReference type="GO" id="GO:0003700">
    <property type="term" value="F:DNA-binding transcription factor activity"/>
    <property type="evidence" value="ECO:0007669"/>
    <property type="project" value="InterPro"/>
</dbReference>
<protein>
    <recommendedName>
        <fullName evidence="8">AP2/ERF domain-containing protein</fullName>
    </recommendedName>
</protein>
<dbReference type="Pfam" id="PF00847">
    <property type="entry name" value="AP2"/>
    <property type="match status" value="1"/>
</dbReference>
<dbReference type="Proteomes" id="UP000596660">
    <property type="component" value="Unplaced"/>
</dbReference>
<dbReference type="EnsemblPlants" id="AUR62017296-RA">
    <property type="protein sequence ID" value="AUR62017296-RA:cds"/>
    <property type="gene ID" value="AUR62017296"/>
</dbReference>
<keyword evidence="10" id="KW-1185">Reference proteome</keyword>
<sequence length="177" mass="19242">MSTALPAVSPTGKHPLYRGIRPRGGKWVSEIREPRKTTRIWLGTWPTAEMAAAAYDAAALALKGSEAVLNFPDDVLRYPVPNSNSPADIRNAAATAAAMKQERERKIGDELKNVGKKGAEEEFIDMEALFNMPNLLVDMAGGMMVSPPRLSGTGDHDYDMGEDDCDVGESGSLWNYD</sequence>
<evidence type="ECO:0000256" key="3">
    <source>
        <dbReference type="ARBA" id="ARBA00023125"/>
    </source>
</evidence>
<dbReference type="InterPro" id="IPR001471">
    <property type="entry name" value="AP2/ERF_dom"/>
</dbReference>
<name>A0A803LQR7_CHEQI</name>
<dbReference type="PANTHER" id="PTHR31839">
    <property type="entry name" value="DEHYDRATION-RESPONSIVE ELEMENT-BINDING PROTEIN 1D"/>
    <property type="match status" value="1"/>
</dbReference>
<dbReference type="InterPro" id="IPR036955">
    <property type="entry name" value="AP2/ERF_dom_sf"/>
</dbReference>
<dbReference type="Gene3D" id="3.30.730.10">
    <property type="entry name" value="AP2/ERF domain"/>
    <property type="match status" value="1"/>
</dbReference>
<evidence type="ECO:0000256" key="1">
    <source>
        <dbReference type="ARBA" id="ARBA00004123"/>
    </source>
</evidence>
<dbReference type="SMART" id="SM00380">
    <property type="entry name" value="AP2"/>
    <property type="match status" value="1"/>
</dbReference>
<keyword evidence="3" id="KW-0238">DNA-binding</keyword>
<organism evidence="9 10">
    <name type="scientific">Chenopodium quinoa</name>
    <name type="common">Quinoa</name>
    <dbReference type="NCBI Taxonomy" id="63459"/>
    <lineage>
        <taxon>Eukaryota</taxon>
        <taxon>Viridiplantae</taxon>
        <taxon>Streptophyta</taxon>
        <taxon>Embryophyta</taxon>
        <taxon>Tracheophyta</taxon>
        <taxon>Spermatophyta</taxon>
        <taxon>Magnoliopsida</taxon>
        <taxon>eudicotyledons</taxon>
        <taxon>Gunneridae</taxon>
        <taxon>Pentapetalae</taxon>
        <taxon>Caryophyllales</taxon>
        <taxon>Chenopodiaceae</taxon>
        <taxon>Chenopodioideae</taxon>
        <taxon>Atripliceae</taxon>
        <taxon>Chenopodium</taxon>
    </lineage>
</organism>